<dbReference type="InterPro" id="IPR050708">
    <property type="entry name" value="T6SS_VgrG/RHS"/>
</dbReference>
<dbReference type="OrthoDB" id="1367325at2"/>
<evidence type="ECO:0000313" key="1">
    <source>
        <dbReference type="EMBL" id="THF51944.1"/>
    </source>
</evidence>
<comment type="caution">
    <text evidence="1">The sequence shown here is derived from an EMBL/GenBank/DDBJ whole genome shotgun (WGS) entry which is preliminary data.</text>
</comment>
<evidence type="ECO:0000313" key="2">
    <source>
        <dbReference type="Proteomes" id="UP000307507"/>
    </source>
</evidence>
<dbReference type="NCBIfam" id="TIGR03696">
    <property type="entry name" value="Rhs_assc_core"/>
    <property type="match status" value="1"/>
</dbReference>
<organism evidence="1 2">
    <name type="scientific">Flavobacterium supellecticarium</name>
    <dbReference type="NCBI Taxonomy" id="2565924"/>
    <lineage>
        <taxon>Bacteria</taxon>
        <taxon>Pseudomonadati</taxon>
        <taxon>Bacteroidota</taxon>
        <taxon>Flavobacteriia</taxon>
        <taxon>Flavobacteriales</taxon>
        <taxon>Flavobacteriaceae</taxon>
        <taxon>Flavobacterium</taxon>
    </lineage>
</organism>
<dbReference type="AlphaFoldDB" id="A0A4S4A0U9"/>
<dbReference type="Gene3D" id="2.180.10.10">
    <property type="entry name" value="RHS repeat-associated core"/>
    <property type="match status" value="1"/>
</dbReference>
<reference evidence="1 2" key="1">
    <citation type="submission" date="2019-04" db="EMBL/GenBank/DDBJ databases">
        <title>Flavobacterium sp. nov. isolated from construction timber.</title>
        <authorList>
            <person name="Lin S.-Y."/>
            <person name="Chang C.-T."/>
            <person name="Young C.-C."/>
        </authorList>
    </citation>
    <scope>NUCLEOTIDE SEQUENCE [LARGE SCALE GENOMIC DNA]</scope>
    <source>
        <strain evidence="1 2">CC-CTC003</strain>
    </source>
</reference>
<protein>
    <submittedName>
        <fullName evidence="1">RHS repeat-associated core domain-containing protein</fullName>
    </submittedName>
</protein>
<dbReference type="InterPro" id="IPR022385">
    <property type="entry name" value="Rhs_assc_core"/>
</dbReference>
<sequence length="327" mass="35590">MEESHYYPFGLKHKMYNVQQFVFVTPPDGSPEYMSPVLLEDGSKPLINPYKYKYNGKELQDELGLNMYDYGARNYDPAIGRWMNMDPLAENSRRWTPYNYAYNNPMYFIDPDGMQAIENDDWIEYTTRDGKQSITYDAEIRTIEQAEAKGYTGVKQVFSEATATNSGNGDKIEFRKGGTYTVNGSDAINPVDQRYTTESGATINVNQSALSQIAPILSNSGDVAVVAGTLMVLTGVGAPAGAALITYGGYASTAGTALDLVNDANNGTLTTEKVVTKGVMMALPEVGGAGFKALGAPNAGKLLNLQVMGADKTLDAMRETKSGLYRK</sequence>
<keyword evidence="2" id="KW-1185">Reference proteome</keyword>
<dbReference type="Proteomes" id="UP000307507">
    <property type="component" value="Unassembled WGS sequence"/>
</dbReference>
<accession>A0A4S4A0U9</accession>
<proteinExistence type="predicted"/>
<name>A0A4S4A0U9_9FLAO</name>
<dbReference type="PANTHER" id="PTHR32305:SF15">
    <property type="entry name" value="PROTEIN RHSA-RELATED"/>
    <property type="match status" value="1"/>
</dbReference>
<gene>
    <name evidence="1" type="ORF">E6C50_08175</name>
</gene>
<dbReference type="PANTHER" id="PTHR32305">
    <property type="match status" value="1"/>
</dbReference>
<dbReference type="EMBL" id="SSNZ01000002">
    <property type="protein sequence ID" value="THF51944.1"/>
    <property type="molecule type" value="Genomic_DNA"/>
</dbReference>